<organism evidence="2 3">
    <name type="scientific">Kinneretia aquatilis</name>
    <dbReference type="NCBI Taxonomy" id="2070761"/>
    <lineage>
        <taxon>Bacteria</taxon>
        <taxon>Pseudomonadati</taxon>
        <taxon>Pseudomonadota</taxon>
        <taxon>Betaproteobacteria</taxon>
        <taxon>Burkholderiales</taxon>
        <taxon>Sphaerotilaceae</taxon>
        <taxon>Roseateles</taxon>
    </lineage>
</organism>
<sequence>MASLAASGQPAPPVAKPASAVDSKPAAKAPVLLTVSGALKAGPGKTVQLDLAQLSALPQQQLHTQTPWYPAPRTFSGPLLQDVLNLAGAQGQTLEARAINDYKVNIPVSDAARFKPVLALQIDGKPIALRDKGPLFIVYPYDSDPQLRSSVYYSRSIWQLKSLEVR</sequence>
<proteinExistence type="predicted"/>
<keyword evidence="3" id="KW-1185">Reference proteome</keyword>
<comment type="caution">
    <text evidence="2">The sequence shown here is derived from an EMBL/GenBank/DDBJ whole genome shotgun (WGS) entry which is preliminary data.</text>
</comment>
<dbReference type="Proteomes" id="UP000235916">
    <property type="component" value="Unassembled WGS sequence"/>
</dbReference>
<dbReference type="SUPFAM" id="SSF56524">
    <property type="entry name" value="Oxidoreductase molybdopterin-binding domain"/>
    <property type="match status" value="1"/>
</dbReference>
<dbReference type="EMBL" id="POSP01000004">
    <property type="protein sequence ID" value="PND36671.1"/>
    <property type="molecule type" value="Genomic_DNA"/>
</dbReference>
<accession>A0A2N8KT97</accession>
<name>A0A2N8KT97_9BURK</name>
<evidence type="ECO:0000313" key="3">
    <source>
        <dbReference type="Proteomes" id="UP000235916"/>
    </source>
</evidence>
<gene>
    <name evidence="2" type="ORF">C1O66_22190</name>
</gene>
<evidence type="ECO:0000313" key="2">
    <source>
        <dbReference type="EMBL" id="PND36671.1"/>
    </source>
</evidence>
<dbReference type="OrthoDB" id="9798763at2"/>
<protein>
    <recommendedName>
        <fullName evidence="4">Oxidoreductase molybdopterin-binding domain-containing protein</fullName>
    </recommendedName>
</protein>
<evidence type="ECO:0008006" key="4">
    <source>
        <dbReference type="Google" id="ProtNLM"/>
    </source>
</evidence>
<dbReference type="Gene3D" id="3.90.420.10">
    <property type="entry name" value="Oxidoreductase, molybdopterin-binding domain"/>
    <property type="match status" value="1"/>
</dbReference>
<dbReference type="AlphaFoldDB" id="A0A2N8KT97"/>
<feature type="region of interest" description="Disordered" evidence="1">
    <location>
        <begin position="1"/>
        <end position="23"/>
    </location>
</feature>
<evidence type="ECO:0000256" key="1">
    <source>
        <dbReference type="SAM" id="MobiDB-lite"/>
    </source>
</evidence>
<reference evidence="2 3" key="1">
    <citation type="submission" date="2018-01" db="EMBL/GenBank/DDBJ databases">
        <title>Draft genome sequence of Paucibacter aquatile CR182 isolated from freshwater of the Nakdong River.</title>
        <authorList>
            <person name="Choi A."/>
            <person name="Chung E.J."/>
        </authorList>
    </citation>
    <scope>NUCLEOTIDE SEQUENCE [LARGE SCALE GENOMIC DNA]</scope>
    <source>
        <strain evidence="2 3">CR182</strain>
    </source>
</reference>
<dbReference type="InterPro" id="IPR036374">
    <property type="entry name" value="OxRdtase_Mopterin-bd_sf"/>
</dbReference>